<evidence type="ECO:0000256" key="3">
    <source>
        <dbReference type="ARBA" id="ARBA00022692"/>
    </source>
</evidence>
<proteinExistence type="inferred from homology"/>
<evidence type="ECO:0000256" key="4">
    <source>
        <dbReference type="ARBA" id="ARBA00022989"/>
    </source>
</evidence>
<comment type="caution">
    <text evidence="7">The sequence shown here is derived from an EMBL/GenBank/DDBJ whole genome shotgun (WGS) entry which is preliminary data.</text>
</comment>
<comment type="similarity">
    <text evidence="6">Belongs to the major facilitator superfamily. Phosphate:H(+) symporter (TC 2.A.1.9) family.</text>
</comment>
<dbReference type="GO" id="GO:0022857">
    <property type="term" value="F:transmembrane transporter activity"/>
    <property type="evidence" value="ECO:0007669"/>
    <property type="project" value="InterPro"/>
</dbReference>
<accession>A0AAD8HME3</accession>
<keyword evidence="3" id="KW-0812">Transmembrane</keyword>
<dbReference type="Gene3D" id="1.20.1250.20">
    <property type="entry name" value="MFS general substrate transporter like domains"/>
    <property type="match status" value="1"/>
</dbReference>
<evidence type="ECO:0000256" key="2">
    <source>
        <dbReference type="ARBA" id="ARBA00005982"/>
    </source>
</evidence>
<name>A0AAD8HME3_9APIA</name>
<keyword evidence="8" id="KW-1185">Reference proteome</keyword>
<dbReference type="PANTHER" id="PTHR11654">
    <property type="entry name" value="OLIGOPEPTIDE TRANSPORTER-RELATED"/>
    <property type="match status" value="1"/>
</dbReference>
<dbReference type="Proteomes" id="UP001237642">
    <property type="component" value="Unassembled WGS sequence"/>
</dbReference>
<dbReference type="GO" id="GO:0016020">
    <property type="term" value="C:membrane"/>
    <property type="evidence" value="ECO:0007669"/>
    <property type="project" value="UniProtKB-SubCell"/>
</dbReference>
<protein>
    <submittedName>
        <fullName evidence="7">Uncharacterized protein</fullName>
    </submittedName>
</protein>
<comment type="subcellular location">
    <subcellularLocation>
        <location evidence="1">Membrane</location>
        <topology evidence="1">Multi-pass membrane protein</topology>
    </subcellularLocation>
</comment>
<dbReference type="AlphaFoldDB" id="A0AAD8HME3"/>
<keyword evidence="4" id="KW-1133">Transmembrane helix</keyword>
<keyword evidence="5" id="KW-0472">Membrane</keyword>
<reference evidence="7" key="2">
    <citation type="submission" date="2023-05" db="EMBL/GenBank/DDBJ databases">
        <authorList>
            <person name="Schelkunov M.I."/>
        </authorList>
    </citation>
    <scope>NUCLEOTIDE SEQUENCE</scope>
    <source>
        <strain evidence="7">Hsosn_3</strain>
        <tissue evidence="7">Leaf</tissue>
    </source>
</reference>
<organism evidence="7 8">
    <name type="scientific">Heracleum sosnowskyi</name>
    <dbReference type="NCBI Taxonomy" id="360622"/>
    <lineage>
        <taxon>Eukaryota</taxon>
        <taxon>Viridiplantae</taxon>
        <taxon>Streptophyta</taxon>
        <taxon>Embryophyta</taxon>
        <taxon>Tracheophyta</taxon>
        <taxon>Spermatophyta</taxon>
        <taxon>Magnoliopsida</taxon>
        <taxon>eudicotyledons</taxon>
        <taxon>Gunneridae</taxon>
        <taxon>Pentapetalae</taxon>
        <taxon>asterids</taxon>
        <taxon>campanulids</taxon>
        <taxon>Apiales</taxon>
        <taxon>Apiaceae</taxon>
        <taxon>Apioideae</taxon>
        <taxon>apioid superclade</taxon>
        <taxon>Tordylieae</taxon>
        <taxon>Tordyliinae</taxon>
        <taxon>Heracleum</taxon>
    </lineage>
</organism>
<dbReference type="EMBL" id="JAUIZM010000008">
    <property type="protein sequence ID" value="KAK1369849.1"/>
    <property type="molecule type" value="Genomic_DNA"/>
</dbReference>
<evidence type="ECO:0000256" key="1">
    <source>
        <dbReference type="ARBA" id="ARBA00004141"/>
    </source>
</evidence>
<dbReference type="InterPro" id="IPR000109">
    <property type="entry name" value="POT_fam"/>
</dbReference>
<comment type="similarity">
    <text evidence="2">Belongs to the major facilitator superfamily. Proton-dependent oligopeptide transporter (POT/PTR) (TC 2.A.17) family.</text>
</comment>
<evidence type="ECO:0000256" key="5">
    <source>
        <dbReference type="ARBA" id="ARBA00023136"/>
    </source>
</evidence>
<evidence type="ECO:0000313" key="8">
    <source>
        <dbReference type="Proteomes" id="UP001237642"/>
    </source>
</evidence>
<sequence length="148" mass="16527">MHGSCGFLCTGNSFFRHSSPKGSPLTRIAQVFVAAFKNRNLSRPETIEGYHEISDTKDGTGTEILKKTNQFKFLDRAAIRTTDSSYTRPWSICTVTQVEEAKIVVRMLPIIGSTIFLNTCLAQLQTFTVQQPNTLDRYVIGIHVPSTI</sequence>
<evidence type="ECO:0000256" key="6">
    <source>
        <dbReference type="ARBA" id="ARBA00044504"/>
    </source>
</evidence>
<reference evidence="7" key="1">
    <citation type="submission" date="2023-02" db="EMBL/GenBank/DDBJ databases">
        <title>Genome of toxic invasive species Heracleum sosnowskyi carries increased number of genes despite the absence of recent whole-genome duplications.</title>
        <authorList>
            <person name="Schelkunov M."/>
            <person name="Shtratnikova V."/>
            <person name="Makarenko M."/>
            <person name="Klepikova A."/>
            <person name="Omelchenko D."/>
            <person name="Novikova G."/>
            <person name="Obukhova E."/>
            <person name="Bogdanov V."/>
            <person name="Penin A."/>
            <person name="Logacheva M."/>
        </authorList>
    </citation>
    <scope>NUCLEOTIDE SEQUENCE</scope>
    <source>
        <strain evidence="7">Hsosn_3</strain>
        <tissue evidence="7">Leaf</tissue>
    </source>
</reference>
<dbReference type="Pfam" id="PF00854">
    <property type="entry name" value="PTR2"/>
    <property type="match status" value="1"/>
</dbReference>
<dbReference type="InterPro" id="IPR036259">
    <property type="entry name" value="MFS_trans_sf"/>
</dbReference>
<gene>
    <name evidence="7" type="ORF">POM88_035941</name>
</gene>
<evidence type="ECO:0000313" key="7">
    <source>
        <dbReference type="EMBL" id="KAK1369849.1"/>
    </source>
</evidence>